<feature type="binding site" evidence="1">
    <location>
        <position position="287"/>
    </location>
    <ligand>
        <name>Mg(2+)</name>
        <dbReference type="ChEBI" id="CHEBI:18420"/>
        <label>3</label>
    </ligand>
</feature>
<dbReference type="PANTHER" id="PTHR30270:SF0">
    <property type="entry name" value="THIAMINE-MONOPHOSPHATE KINASE"/>
    <property type="match status" value="1"/>
</dbReference>
<comment type="function">
    <text evidence="1">Catalyzes the ATP-dependent phosphorylation of thiamine-monophosphate (TMP) to form thiamine-pyrophosphate (TPP), the active form of vitamin B1.</text>
</comment>
<feature type="binding site" evidence="1">
    <location>
        <position position="66"/>
    </location>
    <ligand>
        <name>Mg(2+)</name>
        <dbReference type="ChEBI" id="CHEBI:18420"/>
        <label>1</label>
    </ligand>
</feature>
<dbReference type="InterPro" id="IPR016188">
    <property type="entry name" value="PurM-like_N"/>
</dbReference>
<reference evidence="4 5" key="1">
    <citation type="journal article" date="2016" name="Environ. Microbiol.">
        <title>Genomic resolution of a cold subsurface aquifer community provides metabolic insights for novel microbes adapted to high CO concentrations.</title>
        <authorList>
            <person name="Probst A.J."/>
            <person name="Castelle C.J."/>
            <person name="Singh A."/>
            <person name="Brown C.T."/>
            <person name="Anantharaman K."/>
            <person name="Sharon I."/>
            <person name="Hug L.A."/>
            <person name="Burstein D."/>
            <person name="Emerson J.B."/>
            <person name="Thomas B.C."/>
            <person name="Banfield J.F."/>
        </authorList>
    </citation>
    <scope>NUCLEOTIDE SEQUENCE [LARGE SCALE GENOMIC DNA]</scope>
    <source>
        <strain evidence="4">CG1_02_38_46</strain>
    </source>
</reference>
<dbReference type="GO" id="GO:0009228">
    <property type="term" value="P:thiamine biosynthetic process"/>
    <property type="evidence" value="ECO:0007669"/>
    <property type="project" value="UniProtKB-KW"/>
</dbReference>
<dbReference type="GO" id="GO:0000287">
    <property type="term" value="F:magnesium ion binding"/>
    <property type="evidence" value="ECO:0007669"/>
    <property type="project" value="UniProtKB-UniRule"/>
</dbReference>
<dbReference type="Pfam" id="PF02769">
    <property type="entry name" value="AIRS_C"/>
    <property type="match status" value="1"/>
</dbReference>
<dbReference type="GO" id="GO:0009030">
    <property type="term" value="F:thiamine-phosphate kinase activity"/>
    <property type="evidence" value="ECO:0007669"/>
    <property type="project" value="UniProtKB-UniRule"/>
</dbReference>
<feature type="domain" description="PurM-like N-terminal" evidence="2">
    <location>
        <begin position="47"/>
        <end position="197"/>
    </location>
</feature>
<sequence>MKIKKLGEFGLIEHIRRHFTSYTSSPRGTHVLRGSGTRLTQNFIGIGDDTAVIKISSKKYLLWTTDILIESIHFLPKHLSLLPFRFRLSPTFMLGWKALAVNLSDIAAMGGIPQYALVTLGLKGNEDVKFVDELYRGMKSCSGRARYDCSGRPWSAEKSSKLDHYSSGRPWSAVKILGGDTTKSPILVIDVSVIGEVEKKNLVLRRGASPGDVICVTGFCGDSAVGLAILRRGSIHRAHCSGTTHPSGGCPGSANERHLICRHLMPTPRLKEARIIAKNHLATSMIDNSDGLLASVKFLCQSSGVGAKIYEDKIPISKQLIKGLFHPPRAEGLSYCRSGRVHSAIQKFALTGGEDYELVFTVPPQKLNDVLTKIPELTGTPVTAIGEVTKNKGIFVCNSSGKRKNIKNMGFDHFV</sequence>
<dbReference type="Proteomes" id="UP000182278">
    <property type="component" value="Unassembled WGS sequence"/>
</dbReference>
<dbReference type="InterPro" id="IPR036921">
    <property type="entry name" value="PurM-like_N_sf"/>
</dbReference>
<name>A0A1J4SA45_9BACT</name>
<feature type="binding site" evidence="1">
    <location>
        <position position="105"/>
    </location>
    <ligand>
        <name>Mg(2+)</name>
        <dbReference type="ChEBI" id="CHEBI:18420"/>
        <label>2</label>
    </ligand>
</feature>
<keyword evidence="1" id="KW-0067">ATP-binding</keyword>
<dbReference type="UniPathway" id="UPA00060">
    <property type="reaction ID" value="UER00142"/>
</dbReference>
<dbReference type="InterPro" id="IPR010918">
    <property type="entry name" value="PurM-like_C_dom"/>
</dbReference>
<feature type="binding site" evidence="1">
    <location>
        <position position="354"/>
    </location>
    <ligand>
        <name>substrate</name>
    </ligand>
</feature>
<keyword evidence="1" id="KW-0460">Magnesium</keyword>
<dbReference type="SUPFAM" id="SSF55326">
    <property type="entry name" value="PurM N-terminal domain-like"/>
    <property type="match status" value="1"/>
</dbReference>
<comment type="pathway">
    <text evidence="1">Cofactor biosynthesis; thiamine diphosphate biosynthesis; thiamine diphosphate from thiamine phosphate: step 1/1.</text>
</comment>
<dbReference type="SUPFAM" id="SSF56042">
    <property type="entry name" value="PurM C-terminal domain-like"/>
    <property type="match status" value="1"/>
</dbReference>
<gene>
    <name evidence="1" type="primary">thiL</name>
    <name evidence="4" type="ORF">AUJ66_07000</name>
</gene>
<feature type="binding site" evidence="1">
    <location>
        <position position="180"/>
    </location>
    <ligand>
        <name>Mg(2+)</name>
        <dbReference type="ChEBI" id="CHEBI:18420"/>
        <label>1</label>
    </ligand>
</feature>
<organism evidence="4 5">
    <name type="scientific">Candidatus Desantisbacteria bacterium CG1_02_38_46</name>
    <dbReference type="NCBI Taxonomy" id="1817893"/>
    <lineage>
        <taxon>Bacteria</taxon>
        <taxon>Candidatus Desantisiibacteriota</taxon>
    </lineage>
</organism>
<protein>
    <recommendedName>
        <fullName evidence="1">Thiamine-monophosphate kinase</fullName>
        <shortName evidence="1">TMP kinase</shortName>
        <shortName evidence="1">Thiamine-phosphate kinase</shortName>
        <ecNumber evidence="1">2.7.4.16</ecNumber>
    </recommendedName>
</protein>
<keyword evidence="1" id="KW-0808">Transferase</keyword>
<evidence type="ECO:0000313" key="5">
    <source>
        <dbReference type="Proteomes" id="UP000182278"/>
    </source>
</evidence>
<keyword evidence="1" id="KW-0784">Thiamine biosynthesis</keyword>
<keyword evidence="1" id="KW-0479">Metal-binding</keyword>
<evidence type="ECO:0000259" key="2">
    <source>
        <dbReference type="Pfam" id="PF00586"/>
    </source>
</evidence>
<feature type="domain" description="PurM-like C-terminal" evidence="3">
    <location>
        <begin position="210"/>
        <end position="394"/>
    </location>
</feature>
<feature type="binding site" evidence="1">
    <location>
        <position position="290"/>
    </location>
    <ligand>
        <name>Mg(2+)</name>
        <dbReference type="ChEBI" id="CHEBI:18420"/>
        <label>5</label>
    </ligand>
</feature>
<feature type="binding site" evidence="1">
    <location>
        <position position="289"/>
    </location>
    <ligand>
        <name>ATP</name>
        <dbReference type="ChEBI" id="CHEBI:30616"/>
    </ligand>
</feature>
<dbReference type="Gene3D" id="3.30.1330.10">
    <property type="entry name" value="PurM-like, N-terminal domain"/>
    <property type="match status" value="1"/>
</dbReference>
<dbReference type="CDD" id="cd02194">
    <property type="entry name" value="ThiL"/>
    <property type="match status" value="1"/>
</dbReference>
<keyword evidence="1" id="KW-0418">Kinase</keyword>
<comment type="caution">
    <text evidence="1">Lacks conserved residue(s) required for the propagation of feature annotation.</text>
</comment>
<dbReference type="STRING" id="1817893.AUJ66_07000"/>
<evidence type="ECO:0000259" key="3">
    <source>
        <dbReference type="Pfam" id="PF02769"/>
    </source>
</evidence>
<comment type="catalytic activity">
    <reaction evidence="1">
        <text>thiamine phosphate + ATP = thiamine diphosphate + ADP</text>
        <dbReference type="Rhea" id="RHEA:15913"/>
        <dbReference type="ChEBI" id="CHEBI:30616"/>
        <dbReference type="ChEBI" id="CHEBI:37575"/>
        <dbReference type="ChEBI" id="CHEBI:58937"/>
        <dbReference type="ChEBI" id="CHEBI:456216"/>
        <dbReference type="EC" id="2.7.4.16"/>
    </reaction>
</comment>
<evidence type="ECO:0000256" key="1">
    <source>
        <dbReference type="HAMAP-Rule" id="MF_02128"/>
    </source>
</evidence>
<dbReference type="Pfam" id="PF00586">
    <property type="entry name" value="AIRS"/>
    <property type="match status" value="1"/>
</dbReference>
<dbReference type="HAMAP" id="MF_02128">
    <property type="entry name" value="TMP_kinase"/>
    <property type="match status" value="1"/>
</dbReference>
<feature type="binding site" evidence="1">
    <location>
        <position position="49"/>
    </location>
    <ligand>
        <name>Mg(2+)</name>
        <dbReference type="ChEBI" id="CHEBI:18420"/>
        <label>4</label>
    </ligand>
</feature>
<feature type="binding site" evidence="1">
    <location>
        <begin position="179"/>
        <end position="180"/>
    </location>
    <ligand>
        <name>ATP</name>
        <dbReference type="ChEBI" id="CHEBI:30616"/>
    </ligand>
</feature>
<feature type="binding site" evidence="1">
    <location>
        <position position="105"/>
    </location>
    <ligand>
        <name>Mg(2+)</name>
        <dbReference type="ChEBI" id="CHEBI:18420"/>
        <label>4</label>
    </ligand>
</feature>
<dbReference type="EC" id="2.7.4.16" evidence="1"/>
<feature type="binding site" evidence="1">
    <location>
        <position position="411"/>
    </location>
    <ligand>
        <name>substrate</name>
    </ligand>
</feature>
<feature type="binding site" evidence="1">
    <location>
        <position position="205"/>
    </location>
    <ligand>
        <name>ATP</name>
        <dbReference type="ChEBI" id="CHEBI:30616"/>
    </ligand>
</feature>
<dbReference type="PANTHER" id="PTHR30270">
    <property type="entry name" value="THIAMINE-MONOPHOSPHATE KINASE"/>
    <property type="match status" value="1"/>
</dbReference>
<dbReference type="GO" id="GO:0009229">
    <property type="term" value="P:thiamine diphosphate biosynthetic process"/>
    <property type="evidence" value="ECO:0007669"/>
    <property type="project" value="UniProtKB-UniRule"/>
</dbReference>
<feature type="binding site" evidence="1">
    <location>
        <position position="66"/>
    </location>
    <ligand>
        <name>Mg(2+)</name>
        <dbReference type="ChEBI" id="CHEBI:18420"/>
        <label>2</label>
    </ligand>
</feature>
<proteinExistence type="inferred from homology"/>
<feature type="binding site" evidence="1">
    <location>
        <position position="105"/>
    </location>
    <ligand>
        <name>Mg(2+)</name>
        <dbReference type="ChEBI" id="CHEBI:18420"/>
        <label>3</label>
    </ligand>
</feature>
<dbReference type="AlphaFoldDB" id="A0A1J4SA45"/>
<dbReference type="InterPro" id="IPR006283">
    <property type="entry name" value="ThiL-like"/>
</dbReference>
<feature type="binding site" evidence="1">
    <location>
        <position position="49"/>
    </location>
    <ligand>
        <name>Mg(2+)</name>
        <dbReference type="ChEBI" id="CHEBI:18420"/>
        <label>3</label>
    </ligand>
</feature>
<dbReference type="EMBL" id="MNUO01000108">
    <property type="protein sequence ID" value="OIN96176.1"/>
    <property type="molecule type" value="Genomic_DNA"/>
</dbReference>
<feature type="binding site" evidence="1">
    <location>
        <position position="64"/>
    </location>
    <ligand>
        <name>Mg(2+)</name>
        <dbReference type="ChEBI" id="CHEBI:18420"/>
        <label>4</label>
    </ligand>
</feature>
<comment type="similarity">
    <text evidence="1">Belongs to the thiamine-monophosphate kinase family.</text>
</comment>
<comment type="miscellaneous">
    <text evidence="1">Reaction mechanism of ThiL seems to utilize a direct, inline transfer of the gamma-phosphate of ATP to TMP rather than a phosphorylated enzyme intermediate.</text>
</comment>
<feature type="binding site" evidence="1">
    <location>
        <position position="73"/>
    </location>
    <ligand>
        <name>substrate</name>
    </ligand>
</feature>
<feature type="binding site" evidence="1">
    <location>
        <position position="65"/>
    </location>
    <ligand>
        <name>Mg(2+)</name>
        <dbReference type="ChEBI" id="CHEBI:18420"/>
        <label>1</label>
    </ligand>
</feature>
<dbReference type="InterPro" id="IPR036676">
    <property type="entry name" value="PurM-like_C_sf"/>
</dbReference>
<comment type="caution">
    <text evidence="4">The sequence shown here is derived from an EMBL/GenBank/DDBJ whole genome shotgun (WGS) entry which is preliminary data.</text>
</comment>
<keyword evidence="1" id="KW-0547">Nucleotide-binding</keyword>
<dbReference type="GO" id="GO:0005524">
    <property type="term" value="F:ATP binding"/>
    <property type="evidence" value="ECO:0007669"/>
    <property type="project" value="UniProtKB-UniRule"/>
</dbReference>
<dbReference type="Gene3D" id="3.90.650.10">
    <property type="entry name" value="PurM-like C-terminal domain"/>
    <property type="match status" value="1"/>
</dbReference>
<evidence type="ECO:0000313" key="4">
    <source>
        <dbReference type="EMBL" id="OIN96176.1"/>
    </source>
</evidence>
<accession>A0A1J4SA45</accession>